<dbReference type="InterPro" id="IPR001806">
    <property type="entry name" value="Small_GTPase"/>
</dbReference>
<feature type="compositionally biased region" description="Basic and acidic residues" evidence="2">
    <location>
        <begin position="566"/>
        <end position="577"/>
    </location>
</feature>
<evidence type="ECO:0000256" key="3">
    <source>
        <dbReference type="SAM" id="Phobius"/>
    </source>
</evidence>
<dbReference type="PRINTS" id="PR00449">
    <property type="entry name" value="RASTRNSFRMNG"/>
</dbReference>
<dbReference type="SUPFAM" id="SSF52540">
    <property type="entry name" value="P-loop containing nucleoside triphosphate hydrolases"/>
    <property type="match status" value="1"/>
</dbReference>
<dbReference type="PANTHER" id="PTHR35689:SF1">
    <property type="entry name" value="EARLY ENDOSOME ANTIGEN"/>
    <property type="match status" value="1"/>
</dbReference>
<dbReference type="NCBIfam" id="TIGR00231">
    <property type="entry name" value="small_GTP"/>
    <property type="match status" value="1"/>
</dbReference>
<dbReference type="FunFam" id="3.40.50.300:FF:000808">
    <property type="entry name" value="Small GTP-binding protein, putative"/>
    <property type="match status" value="1"/>
</dbReference>
<dbReference type="GO" id="GO:0005525">
    <property type="term" value="F:GTP binding"/>
    <property type="evidence" value="ECO:0007669"/>
    <property type="project" value="InterPro"/>
</dbReference>
<dbReference type="SMART" id="SM00175">
    <property type="entry name" value="RAB"/>
    <property type="match status" value="1"/>
</dbReference>
<evidence type="ECO:0000313" key="4">
    <source>
        <dbReference type="EMBL" id="RZC70170.1"/>
    </source>
</evidence>
<sequence>MATIGNNNLNAKLVLLGDMGAGKSSLVLRFVKGQFLEFQESTIGAAFFSQTLAVNDATVKFEIWDTAGQERYHSLAPMYYRGAAAAIIVYDITSTESFTRAKKWVQELQKQGNPNMVMALAGNKADLEEKRKVTAEDVESTDALAFENAREDAAWQRSCPVLNLHKTQQGWLVIVIFGNFIWLSDSAFVIFLLEENYIVALEVVSTTAMLVRVGFPIANHKMRARRVYLQGFFESTEMDIPQDLDDYIKESIDYTLGLPVSERTLETKLLASEDARKRLQDQYFVLHSLLKEKDELIKRSKSEACMSNQAVKRFVEENQKLALECENLLSQCSKLERECSLYDHDREALMEFGNEADERAKEAEIRVVEVENDLKILSEQLDFYKHQCDVRMVNERKATEELISLRQRVTELERLRLLELQDNKVACNKYSSFKTVNGNSPLQMSDDSDLMNVDSSAFSTNLEAHLLDSLIVSITDKDEAAANAHAFLEANSGVESCQGLLKIWDSLSPATQNVIALASEIRALQTDKEHLTTNLVRAEEEVKALFEENTILDEENKRLLRQCNRERHHQGSGDKHTSSPSTKGKKRRSSPKTCSIIERKIDFEQDLPRHPLSPIQYNSPNSRVYNN</sequence>
<evidence type="ECO:0000256" key="2">
    <source>
        <dbReference type="SAM" id="MobiDB-lite"/>
    </source>
</evidence>
<feature type="compositionally biased region" description="Polar residues" evidence="2">
    <location>
        <begin position="615"/>
        <end position="627"/>
    </location>
</feature>
<dbReference type="SMART" id="SM00173">
    <property type="entry name" value="RAS"/>
    <property type="match status" value="1"/>
</dbReference>
<gene>
    <name evidence="4" type="ORF">C5167_033314</name>
</gene>
<reference evidence="4 5" key="1">
    <citation type="journal article" date="2018" name="Science">
        <title>The opium poppy genome and morphinan production.</title>
        <authorList>
            <person name="Guo L."/>
            <person name="Winzer T."/>
            <person name="Yang X."/>
            <person name="Li Y."/>
            <person name="Ning Z."/>
            <person name="He Z."/>
            <person name="Teodor R."/>
            <person name="Lu Y."/>
            <person name="Bowser T.A."/>
            <person name="Graham I.A."/>
            <person name="Ye K."/>
        </authorList>
    </citation>
    <scope>NUCLEOTIDE SEQUENCE [LARGE SCALE GENOMIC DNA]</scope>
    <source>
        <strain evidence="5">cv. HN1</strain>
        <tissue evidence="4">Leaves</tissue>
    </source>
</reference>
<accession>A0A4Y7KCT5</accession>
<evidence type="ECO:0000313" key="5">
    <source>
        <dbReference type="Proteomes" id="UP000316621"/>
    </source>
</evidence>
<dbReference type="PANTHER" id="PTHR35689">
    <property type="entry name" value="EARLY ENDOSOME ANTIGEN"/>
    <property type="match status" value="1"/>
</dbReference>
<dbReference type="InterPro" id="IPR005225">
    <property type="entry name" value="Small_GTP-bd"/>
</dbReference>
<name>A0A4Y7KCT5_PAPSO</name>
<dbReference type="AlphaFoldDB" id="A0A4Y7KCT5"/>
<dbReference type="InterPro" id="IPR027417">
    <property type="entry name" value="P-loop_NTPase"/>
</dbReference>
<keyword evidence="3" id="KW-0812">Transmembrane</keyword>
<dbReference type="CDD" id="cd01860">
    <property type="entry name" value="Rab5_related"/>
    <property type="match status" value="1"/>
</dbReference>
<organism evidence="4 5">
    <name type="scientific">Papaver somniferum</name>
    <name type="common">Opium poppy</name>
    <dbReference type="NCBI Taxonomy" id="3469"/>
    <lineage>
        <taxon>Eukaryota</taxon>
        <taxon>Viridiplantae</taxon>
        <taxon>Streptophyta</taxon>
        <taxon>Embryophyta</taxon>
        <taxon>Tracheophyta</taxon>
        <taxon>Spermatophyta</taxon>
        <taxon>Magnoliopsida</taxon>
        <taxon>Ranunculales</taxon>
        <taxon>Papaveraceae</taxon>
        <taxon>Papaveroideae</taxon>
        <taxon>Papaver</taxon>
    </lineage>
</organism>
<dbReference type="EMBL" id="CM010721">
    <property type="protein sequence ID" value="RZC70170.1"/>
    <property type="molecule type" value="Genomic_DNA"/>
</dbReference>
<dbReference type="SMART" id="SM00176">
    <property type="entry name" value="RAN"/>
    <property type="match status" value="1"/>
</dbReference>
<evidence type="ECO:0000256" key="1">
    <source>
        <dbReference type="SAM" id="Coils"/>
    </source>
</evidence>
<dbReference type="PROSITE" id="PS51419">
    <property type="entry name" value="RAB"/>
    <property type="match status" value="1"/>
</dbReference>
<dbReference type="SMART" id="SM00174">
    <property type="entry name" value="RHO"/>
    <property type="match status" value="1"/>
</dbReference>
<keyword evidence="3" id="KW-1133">Transmembrane helix</keyword>
<dbReference type="Pfam" id="PF00071">
    <property type="entry name" value="Ras"/>
    <property type="match status" value="1"/>
</dbReference>
<dbReference type="GO" id="GO:0003924">
    <property type="term" value="F:GTPase activity"/>
    <property type="evidence" value="ECO:0007669"/>
    <property type="project" value="InterPro"/>
</dbReference>
<feature type="coiled-coil region" evidence="1">
    <location>
        <begin position="311"/>
        <end position="415"/>
    </location>
</feature>
<keyword evidence="1" id="KW-0175">Coiled coil</keyword>
<feature type="coiled-coil region" evidence="1">
    <location>
        <begin position="521"/>
        <end position="562"/>
    </location>
</feature>
<keyword evidence="3" id="KW-0472">Membrane</keyword>
<dbReference type="Gramene" id="RZC70170">
    <property type="protein sequence ID" value="RZC70170"/>
    <property type="gene ID" value="C5167_033314"/>
</dbReference>
<dbReference type="PROSITE" id="PS51421">
    <property type="entry name" value="RAS"/>
    <property type="match status" value="1"/>
</dbReference>
<dbReference type="Proteomes" id="UP000316621">
    <property type="component" value="Chromosome 7"/>
</dbReference>
<feature type="transmembrane region" description="Helical" evidence="3">
    <location>
        <begin position="171"/>
        <end position="191"/>
    </location>
</feature>
<keyword evidence="5" id="KW-1185">Reference proteome</keyword>
<proteinExistence type="predicted"/>
<protein>
    <submittedName>
        <fullName evidence="4">Uncharacterized protein</fullName>
    </submittedName>
</protein>
<dbReference type="STRING" id="3469.A0A4Y7KCT5"/>
<feature type="region of interest" description="Disordered" evidence="2">
    <location>
        <begin position="566"/>
        <end position="627"/>
    </location>
</feature>
<feature type="compositionally biased region" description="Basic and acidic residues" evidence="2">
    <location>
        <begin position="597"/>
        <end position="609"/>
    </location>
</feature>
<dbReference type="Gene3D" id="3.40.50.300">
    <property type="entry name" value="P-loop containing nucleotide triphosphate hydrolases"/>
    <property type="match status" value="1"/>
</dbReference>